<comment type="caution">
    <text evidence="1">The sequence shown here is derived from an EMBL/GenBank/DDBJ whole genome shotgun (WGS) entry which is preliminary data.</text>
</comment>
<protein>
    <submittedName>
        <fullName evidence="1">Uncharacterized protein</fullName>
    </submittedName>
</protein>
<proteinExistence type="predicted"/>
<reference evidence="1 2" key="1">
    <citation type="submission" date="2019-03" db="EMBL/GenBank/DDBJ databases">
        <title>First draft genome of Liparis tanakae, snailfish: a comprehensive survey of snailfish specific genes.</title>
        <authorList>
            <person name="Kim W."/>
            <person name="Song I."/>
            <person name="Jeong J.-H."/>
            <person name="Kim D."/>
            <person name="Kim S."/>
            <person name="Ryu S."/>
            <person name="Song J.Y."/>
            <person name="Lee S.K."/>
        </authorList>
    </citation>
    <scope>NUCLEOTIDE SEQUENCE [LARGE SCALE GENOMIC DNA]</scope>
    <source>
        <tissue evidence="1">Muscle</tissue>
    </source>
</reference>
<keyword evidence="2" id="KW-1185">Reference proteome</keyword>
<dbReference type="Proteomes" id="UP000314294">
    <property type="component" value="Unassembled WGS sequence"/>
</dbReference>
<evidence type="ECO:0000313" key="2">
    <source>
        <dbReference type="Proteomes" id="UP000314294"/>
    </source>
</evidence>
<organism evidence="1 2">
    <name type="scientific">Liparis tanakae</name>
    <name type="common">Tanaka's snailfish</name>
    <dbReference type="NCBI Taxonomy" id="230148"/>
    <lineage>
        <taxon>Eukaryota</taxon>
        <taxon>Metazoa</taxon>
        <taxon>Chordata</taxon>
        <taxon>Craniata</taxon>
        <taxon>Vertebrata</taxon>
        <taxon>Euteleostomi</taxon>
        <taxon>Actinopterygii</taxon>
        <taxon>Neopterygii</taxon>
        <taxon>Teleostei</taxon>
        <taxon>Neoteleostei</taxon>
        <taxon>Acanthomorphata</taxon>
        <taxon>Eupercaria</taxon>
        <taxon>Perciformes</taxon>
        <taxon>Cottioidei</taxon>
        <taxon>Cottales</taxon>
        <taxon>Liparidae</taxon>
        <taxon>Liparis</taxon>
    </lineage>
</organism>
<name>A0A4Z2HVC1_9TELE</name>
<accession>A0A4Z2HVC1</accession>
<dbReference type="EMBL" id="SRLO01000178">
    <property type="protein sequence ID" value="TNN69245.1"/>
    <property type="molecule type" value="Genomic_DNA"/>
</dbReference>
<gene>
    <name evidence="1" type="ORF">EYF80_020562</name>
</gene>
<dbReference type="AlphaFoldDB" id="A0A4Z2HVC1"/>
<evidence type="ECO:0000313" key="1">
    <source>
        <dbReference type="EMBL" id="TNN69245.1"/>
    </source>
</evidence>
<sequence>MIAARTLGLDLAWGAWFQRQGRGIMSDSVTEKAQLRCPRQVSSPSVLAKCPRQVSSPSVLAKCPRQVSSVCDGEAQRHIFVMQK</sequence>